<sequence length="136" mass="14190">MSWGSWRLVEDPGLLSLLQPPPTGPTGAGSGLRERWLPGDVLVGTCRTPCGYRRTGTGRGPGGFPGLAGRGGSSDSTGTHRSPSVTRFPGTPPIPGESNRKSEGLVRWIRGRRSAGPVGRPDPKIPEIAFDSGGFS</sequence>
<feature type="region of interest" description="Disordered" evidence="1">
    <location>
        <begin position="51"/>
        <end position="136"/>
    </location>
</feature>
<proteinExistence type="predicted"/>
<organism evidence="2 3">
    <name type="scientific">Streptomyces cinereoruber</name>
    <dbReference type="NCBI Taxonomy" id="67260"/>
    <lineage>
        <taxon>Bacteria</taxon>
        <taxon>Bacillati</taxon>
        <taxon>Actinomycetota</taxon>
        <taxon>Actinomycetes</taxon>
        <taxon>Kitasatosporales</taxon>
        <taxon>Streptomycetaceae</taxon>
        <taxon>Streptomyces</taxon>
    </lineage>
</organism>
<dbReference type="EMBL" id="BMSJ01000001">
    <property type="protein sequence ID" value="GGR05360.1"/>
    <property type="molecule type" value="Genomic_DNA"/>
</dbReference>
<comment type="caution">
    <text evidence="2">The sequence shown here is derived from an EMBL/GenBank/DDBJ whole genome shotgun (WGS) entry which is preliminary data.</text>
</comment>
<feature type="compositionally biased region" description="Polar residues" evidence="1">
    <location>
        <begin position="73"/>
        <end position="85"/>
    </location>
</feature>
<protein>
    <submittedName>
        <fullName evidence="2">Uncharacterized protein</fullName>
    </submittedName>
</protein>
<reference evidence="2 3" key="1">
    <citation type="journal article" date="2014" name="Int. J. Syst. Evol. Microbiol.">
        <title>Complete genome sequence of Corynebacterium casei LMG S-19264T (=DSM 44701T), isolated from a smear-ripened cheese.</title>
        <authorList>
            <consortium name="US DOE Joint Genome Institute (JGI-PGF)"/>
            <person name="Walter F."/>
            <person name="Albersmeier A."/>
            <person name="Kalinowski J."/>
            <person name="Ruckert C."/>
        </authorList>
    </citation>
    <scope>NUCLEOTIDE SEQUENCE [LARGE SCALE GENOMIC DNA]</scope>
    <source>
        <strain evidence="2 3">JCM 4205</strain>
    </source>
</reference>
<feature type="region of interest" description="Disordered" evidence="1">
    <location>
        <begin position="1"/>
        <end position="34"/>
    </location>
</feature>
<evidence type="ECO:0000313" key="2">
    <source>
        <dbReference type="EMBL" id="GGR05360.1"/>
    </source>
</evidence>
<dbReference type="AlphaFoldDB" id="A0AAV4KFL5"/>
<evidence type="ECO:0000256" key="1">
    <source>
        <dbReference type="SAM" id="MobiDB-lite"/>
    </source>
</evidence>
<feature type="compositionally biased region" description="Gly residues" evidence="1">
    <location>
        <begin position="57"/>
        <end position="72"/>
    </location>
</feature>
<dbReference type="Proteomes" id="UP000642014">
    <property type="component" value="Unassembled WGS sequence"/>
</dbReference>
<accession>A0AAV4KFL5</accession>
<evidence type="ECO:0000313" key="3">
    <source>
        <dbReference type="Proteomes" id="UP000642014"/>
    </source>
</evidence>
<name>A0AAV4KFL5_9ACTN</name>
<gene>
    <name evidence="2" type="ORF">GCM10010497_03420</name>
</gene>